<dbReference type="OrthoDB" id="1850777at2"/>
<reference evidence="1 2" key="1">
    <citation type="submission" date="2016-10" db="EMBL/GenBank/DDBJ databases">
        <authorList>
            <person name="de Groot N.N."/>
        </authorList>
    </citation>
    <scope>NUCLEOTIDE SEQUENCE [LARGE SCALE GENOMIC DNA]</scope>
    <source>
        <strain evidence="1 2">YAD2003</strain>
    </source>
</reference>
<dbReference type="GO" id="GO:0006352">
    <property type="term" value="P:DNA-templated transcription initiation"/>
    <property type="evidence" value="ECO:0007669"/>
    <property type="project" value="InterPro"/>
</dbReference>
<name>A0A1H6JZI0_RUMFL</name>
<dbReference type="Proteomes" id="UP000183190">
    <property type="component" value="Unassembled WGS sequence"/>
</dbReference>
<dbReference type="RefSeq" id="WP_074716808.1">
    <property type="nucleotide sequence ID" value="NZ_FNWV01000006.1"/>
</dbReference>
<evidence type="ECO:0000313" key="1">
    <source>
        <dbReference type="EMBL" id="SEH64823.1"/>
    </source>
</evidence>
<sequence>MKTDELIKQYYSGNDTALDRLYRQNIGYIHNIVADIAKRSGLKLSEDMQQDLEQVGALEFVERICEKKFDPTISKLQTYLYPFIFGKMWRYIEEYYGLINIPHGTMTQIRKCKKLHGDGLSIEDIAKELNIKEKLVIDCLNFTFHYEQLMVSYDDNTDEDQNPRIAPIGDNVRKKAIQRAVYPLLRQKYAKLKAEQQHILGCYLGIFGYEKMSVADIADMLMITRNAAQKKIARALEKLYEYVWDSEIKYWINGYLCLFR</sequence>
<dbReference type="GO" id="GO:0003700">
    <property type="term" value="F:DNA-binding transcription factor activity"/>
    <property type="evidence" value="ECO:0007669"/>
    <property type="project" value="InterPro"/>
</dbReference>
<dbReference type="SUPFAM" id="SSF88659">
    <property type="entry name" value="Sigma3 and sigma4 domains of RNA polymerase sigma factors"/>
    <property type="match status" value="1"/>
</dbReference>
<protein>
    <submittedName>
        <fullName evidence="1">RNA polymerase primary sigma factor</fullName>
    </submittedName>
</protein>
<dbReference type="InterPro" id="IPR013324">
    <property type="entry name" value="RNA_pol_sigma_r3/r4-like"/>
</dbReference>
<organism evidence="1 2">
    <name type="scientific">Ruminococcus flavefaciens</name>
    <dbReference type="NCBI Taxonomy" id="1265"/>
    <lineage>
        <taxon>Bacteria</taxon>
        <taxon>Bacillati</taxon>
        <taxon>Bacillota</taxon>
        <taxon>Clostridia</taxon>
        <taxon>Eubacteriales</taxon>
        <taxon>Oscillospiraceae</taxon>
        <taxon>Ruminococcus</taxon>
    </lineage>
</organism>
<evidence type="ECO:0000313" key="2">
    <source>
        <dbReference type="Proteomes" id="UP000183190"/>
    </source>
</evidence>
<proteinExistence type="predicted"/>
<dbReference type="NCBIfam" id="TIGR02937">
    <property type="entry name" value="sigma70-ECF"/>
    <property type="match status" value="1"/>
</dbReference>
<dbReference type="InterPro" id="IPR014284">
    <property type="entry name" value="RNA_pol_sigma-70_dom"/>
</dbReference>
<dbReference type="InterPro" id="IPR013325">
    <property type="entry name" value="RNA_pol_sigma_r2"/>
</dbReference>
<accession>A0A1H6JZI0</accession>
<dbReference type="Gene3D" id="1.20.140.160">
    <property type="match status" value="1"/>
</dbReference>
<dbReference type="Gene3D" id="1.10.1740.10">
    <property type="match status" value="1"/>
</dbReference>
<dbReference type="AlphaFoldDB" id="A0A1H6JZI0"/>
<dbReference type="SUPFAM" id="SSF88946">
    <property type="entry name" value="Sigma2 domain of RNA polymerase sigma factors"/>
    <property type="match status" value="1"/>
</dbReference>
<gene>
    <name evidence="1" type="ORF">SAMN02910265_01918</name>
</gene>
<dbReference type="EMBL" id="FNWV01000006">
    <property type="protein sequence ID" value="SEH64823.1"/>
    <property type="molecule type" value="Genomic_DNA"/>
</dbReference>